<evidence type="ECO:0000313" key="1">
    <source>
        <dbReference type="EMBL" id="MCH4809976.1"/>
    </source>
</evidence>
<dbReference type="RefSeq" id="WP_240716285.1">
    <property type="nucleotide sequence ID" value="NZ_JAKVTW010000001.1"/>
</dbReference>
<dbReference type="EMBL" id="JAKVTW010000001">
    <property type="protein sequence ID" value="MCH4809976.1"/>
    <property type="molecule type" value="Genomic_DNA"/>
</dbReference>
<name>A0ABS9S1K1_9GAMM</name>
<evidence type="ECO:0000313" key="2">
    <source>
        <dbReference type="Proteomes" id="UP001320609"/>
    </source>
</evidence>
<keyword evidence="2" id="KW-1185">Reference proteome</keyword>
<comment type="caution">
    <text evidence="1">The sequence shown here is derived from an EMBL/GenBank/DDBJ whole genome shotgun (WGS) entry which is preliminary data.</text>
</comment>
<gene>
    <name evidence="1" type="ORF">MLE19_01405</name>
</gene>
<protein>
    <submittedName>
        <fullName evidence="1">Uncharacterized protein</fullName>
    </submittedName>
</protein>
<organism evidence="1 2">
    <name type="scientific">Vreelandella neptunia</name>
    <dbReference type="NCBI Taxonomy" id="115551"/>
    <lineage>
        <taxon>Bacteria</taxon>
        <taxon>Pseudomonadati</taxon>
        <taxon>Pseudomonadota</taxon>
        <taxon>Gammaproteobacteria</taxon>
        <taxon>Oceanospirillales</taxon>
        <taxon>Halomonadaceae</taxon>
        <taxon>Vreelandella</taxon>
    </lineage>
</organism>
<proteinExistence type="predicted"/>
<sequence length="51" mass="5769">MNPLLGTHRFMCTRDLVARGKPKAHPREQRVAVPGFGVIMQELKRRMAAPV</sequence>
<accession>A0ABS9S1K1</accession>
<dbReference type="Proteomes" id="UP001320609">
    <property type="component" value="Unassembled WGS sequence"/>
</dbReference>
<reference evidence="1 2" key="1">
    <citation type="submission" date="2022-03" db="EMBL/GenBank/DDBJ databases">
        <title>Genomic signatures underlying metal tolerance in selected Arctic bacterial isolates.</title>
        <authorList>
            <person name="Thomas F.A."/>
            <person name="Venkatachalam S."/>
            <person name="Krishnan K.P."/>
        </authorList>
    </citation>
    <scope>NUCLEOTIDE SEQUENCE [LARGE SCALE GENOMIC DNA]</scope>
    <source>
        <strain evidence="1 2">HM116</strain>
    </source>
</reference>